<dbReference type="InterPro" id="IPR029787">
    <property type="entry name" value="Nucleotide_cyclase"/>
</dbReference>
<comment type="cofactor">
    <cofactor evidence="1">
        <name>Mg(2+)</name>
        <dbReference type="ChEBI" id="CHEBI:18420"/>
    </cofactor>
</comment>
<proteinExistence type="predicted"/>
<dbReference type="EC" id="2.7.7.65" evidence="2"/>
<dbReference type="GO" id="GO:0043709">
    <property type="term" value="P:cell adhesion involved in single-species biofilm formation"/>
    <property type="evidence" value="ECO:0007669"/>
    <property type="project" value="TreeGrafter"/>
</dbReference>
<evidence type="ECO:0000256" key="4">
    <source>
        <dbReference type="SAM" id="Phobius"/>
    </source>
</evidence>
<evidence type="ECO:0000313" key="6">
    <source>
        <dbReference type="EMBL" id="CAH9062011.1"/>
    </source>
</evidence>
<dbReference type="CDD" id="cd01949">
    <property type="entry name" value="GGDEF"/>
    <property type="match status" value="1"/>
</dbReference>
<dbReference type="PANTHER" id="PTHR45138">
    <property type="entry name" value="REGULATORY COMPONENTS OF SENSORY TRANSDUCTION SYSTEM"/>
    <property type="match status" value="1"/>
</dbReference>
<feature type="transmembrane region" description="Helical" evidence="4">
    <location>
        <begin position="116"/>
        <end position="133"/>
    </location>
</feature>
<dbReference type="SMART" id="SM00267">
    <property type="entry name" value="GGDEF"/>
    <property type="match status" value="1"/>
</dbReference>
<evidence type="ECO:0000256" key="1">
    <source>
        <dbReference type="ARBA" id="ARBA00001946"/>
    </source>
</evidence>
<sequence>MDIAALNSTKILRKHVLKWMCLFFGLLSFIFAVFNLSKNHFYIVAGLEVCFSALCFYIFIQLVKNKQRNWYAITVCMTVTLVILCGTFLAPLKNGLFLWAFSLPILYYLLLGRKYGIVLSATLLVMQSSVLLYKLPSPYFSSFNLALNLLFIYIIIWVISHVFEGNRAEFSKRLKNLALLDPLTGAGNRLSMSHYFEVEIKDKSQLYLFLIDLDHFKQINDEYGHDVGDKVLVELATLFRITFAKGYVFRVGGEEFSLMGNFDSAQSALAMAENLRQAVATKYIEANGITINLTASVGVVKYQQQNLAELIAQADKQLYKAKDAGRNAVFSDINLCADAA</sequence>
<evidence type="ECO:0000313" key="7">
    <source>
        <dbReference type="Proteomes" id="UP001152447"/>
    </source>
</evidence>
<dbReference type="Proteomes" id="UP001152447">
    <property type="component" value="Unassembled WGS sequence"/>
</dbReference>
<feature type="transmembrane region" description="Helical" evidence="4">
    <location>
        <begin position="16"/>
        <end position="34"/>
    </location>
</feature>
<dbReference type="InterPro" id="IPR050469">
    <property type="entry name" value="Diguanylate_Cyclase"/>
</dbReference>
<dbReference type="GO" id="GO:0052621">
    <property type="term" value="F:diguanylate cyclase activity"/>
    <property type="evidence" value="ECO:0007669"/>
    <property type="project" value="UniProtKB-EC"/>
</dbReference>
<dbReference type="Gene3D" id="3.30.70.270">
    <property type="match status" value="1"/>
</dbReference>
<evidence type="ECO:0000259" key="5">
    <source>
        <dbReference type="PROSITE" id="PS50887"/>
    </source>
</evidence>
<dbReference type="EMBL" id="CAMAPB010000040">
    <property type="protein sequence ID" value="CAH9062011.1"/>
    <property type="molecule type" value="Genomic_DNA"/>
</dbReference>
<reference evidence="6" key="1">
    <citation type="submission" date="2022-07" db="EMBL/GenBank/DDBJ databases">
        <authorList>
            <person name="Criscuolo A."/>
        </authorList>
    </citation>
    <scope>NUCLEOTIDE SEQUENCE</scope>
    <source>
        <strain evidence="6">CIP103197</strain>
    </source>
</reference>
<dbReference type="GO" id="GO:1902201">
    <property type="term" value="P:negative regulation of bacterial-type flagellum-dependent cell motility"/>
    <property type="evidence" value="ECO:0007669"/>
    <property type="project" value="TreeGrafter"/>
</dbReference>
<dbReference type="SUPFAM" id="SSF55073">
    <property type="entry name" value="Nucleotide cyclase"/>
    <property type="match status" value="1"/>
</dbReference>
<feature type="transmembrane region" description="Helical" evidence="4">
    <location>
        <begin position="40"/>
        <end position="63"/>
    </location>
</feature>
<dbReference type="AlphaFoldDB" id="A0A9W4R0N2"/>
<feature type="transmembrane region" description="Helical" evidence="4">
    <location>
        <begin position="145"/>
        <end position="163"/>
    </location>
</feature>
<organism evidence="6 7">
    <name type="scientific">Pseudoalteromonas haloplanktis</name>
    <name type="common">Alteromonas haloplanktis</name>
    <dbReference type="NCBI Taxonomy" id="228"/>
    <lineage>
        <taxon>Bacteria</taxon>
        <taxon>Pseudomonadati</taxon>
        <taxon>Pseudomonadota</taxon>
        <taxon>Gammaproteobacteria</taxon>
        <taxon>Alteromonadales</taxon>
        <taxon>Pseudoalteromonadaceae</taxon>
        <taxon>Pseudoalteromonas</taxon>
    </lineage>
</organism>
<evidence type="ECO:0000256" key="3">
    <source>
        <dbReference type="ARBA" id="ARBA00034247"/>
    </source>
</evidence>
<dbReference type="RefSeq" id="WP_262976995.1">
    <property type="nucleotide sequence ID" value="NZ_CAMAPB010000040.1"/>
</dbReference>
<dbReference type="InterPro" id="IPR048435">
    <property type="entry name" value="MASE6"/>
</dbReference>
<gene>
    <name evidence="6" type="ORF">PSEHALCIP103_02617</name>
</gene>
<feature type="transmembrane region" description="Helical" evidence="4">
    <location>
        <begin position="70"/>
        <end position="90"/>
    </location>
</feature>
<dbReference type="PROSITE" id="PS50887">
    <property type="entry name" value="GGDEF"/>
    <property type="match status" value="1"/>
</dbReference>
<keyword evidence="4" id="KW-1133">Transmembrane helix</keyword>
<accession>A0A9W4R0N2</accession>
<keyword evidence="7" id="KW-1185">Reference proteome</keyword>
<dbReference type="FunFam" id="3.30.70.270:FF:000001">
    <property type="entry name" value="Diguanylate cyclase domain protein"/>
    <property type="match status" value="1"/>
</dbReference>
<name>A0A9W4R0N2_PSEHA</name>
<feature type="domain" description="GGDEF" evidence="5">
    <location>
        <begin position="204"/>
        <end position="334"/>
    </location>
</feature>
<dbReference type="NCBIfam" id="TIGR00254">
    <property type="entry name" value="GGDEF"/>
    <property type="match status" value="1"/>
</dbReference>
<protein>
    <recommendedName>
        <fullName evidence="2">diguanylate cyclase</fullName>
        <ecNumber evidence="2">2.7.7.65</ecNumber>
    </recommendedName>
</protein>
<dbReference type="PANTHER" id="PTHR45138:SF9">
    <property type="entry name" value="DIGUANYLATE CYCLASE DGCM-RELATED"/>
    <property type="match status" value="1"/>
</dbReference>
<comment type="catalytic activity">
    <reaction evidence="3">
        <text>2 GTP = 3',3'-c-di-GMP + 2 diphosphate</text>
        <dbReference type="Rhea" id="RHEA:24898"/>
        <dbReference type="ChEBI" id="CHEBI:33019"/>
        <dbReference type="ChEBI" id="CHEBI:37565"/>
        <dbReference type="ChEBI" id="CHEBI:58805"/>
        <dbReference type="EC" id="2.7.7.65"/>
    </reaction>
</comment>
<dbReference type="GO" id="GO:0005886">
    <property type="term" value="C:plasma membrane"/>
    <property type="evidence" value="ECO:0007669"/>
    <property type="project" value="TreeGrafter"/>
</dbReference>
<keyword evidence="4" id="KW-0812">Transmembrane</keyword>
<evidence type="ECO:0000256" key="2">
    <source>
        <dbReference type="ARBA" id="ARBA00012528"/>
    </source>
</evidence>
<dbReference type="InterPro" id="IPR043128">
    <property type="entry name" value="Rev_trsase/Diguanyl_cyclase"/>
</dbReference>
<dbReference type="InterPro" id="IPR000160">
    <property type="entry name" value="GGDEF_dom"/>
</dbReference>
<dbReference type="Pfam" id="PF20966">
    <property type="entry name" value="MASE6"/>
    <property type="match status" value="1"/>
</dbReference>
<keyword evidence="4" id="KW-0472">Membrane</keyword>
<comment type="caution">
    <text evidence="6">The sequence shown here is derived from an EMBL/GenBank/DDBJ whole genome shotgun (WGS) entry which is preliminary data.</text>
</comment>
<feature type="transmembrane region" description="Helical" evidence="4">
    <location>
        <begin position="96"/>
        <end position="111"/>
    </location>
</feature>
<dbReference type="Pfam" id="PF00990">
    <property type="entry name" value="GGDEF"/>
    <property type="match status" value="1"/>
</dbReference>